<accession>A0ABY5SJX1</accession>
<organism evidence="1 2">
    <name type="scientific">Paenibacillus spongiae</name>
    <dbReference type="NCBI Taxonomy" id="2909671"/>
    <lineage>
        <taxon>Bacteria</taxon>
        <taxon>Bacillati</taxon>
        <taxon>Bacillota</taxon>
        <taxon>Bacilli</taxon>
        <taxon>Bacillales</taxon>
        <taxon>Paenibacillaceae</taxon>
        <taxon>Paenibacillus</taxon>
    </lineage>
</organism>
<keyword evidence="2" id="KW-1185">Reference proteome</keyword>
<reference evidence="1" key="1">
    <citation type="submission" date="2022-01" db="EMBL/GenBank/DDBJ databases">
        <title>Paenibacillus spongiae sp. nov., isolated from marine sponge.</title>
        <authorList>
            <person name="Li Z."/>
            <person name="Zhang M."/>
        </authorList>
    </citation>
    <scope>NUCLEOTIDE SEQUENCE</scope>
    <source>
        <strain evidence="1">PHS-Z3</strain>
    </source>
</reference>
<name>A0ABY5SJX1_9BACL</name>
<protein>
    <submittedName>
        <fullName evidence="1">Uncharacterized protein</fullName>
    </submittedName>
</protein>
<gene>
    <name evidence="1" type="ORF">L1F29_14680</name>
</gene>
<dbReference type="EMBL" id="CP091430">
    <property type="protein sequence ID" value="UVI32997.1"/>
    <property type="molecule type" value="Genomic_DNA"/>
</dbReference>
<evidence type="ECO:0000313" key="2">
    <source>
        <dbReference type="Proteomes" id="UP001057877"/>
    </source>
</evidence>
<sequence>MKSCYSRSRPAEQNYYRIADMSAFLLRIAPVLEQRLAGSYICGYTRSVTLQLFEYKKVLKIRFHQGRILDITWQDNPDYLFQDIHKPLEYFMHLLFGQHDIEDYLMYYREVGSWNDDSGLNNEMRILLKVLFPKKPSHINHPL</sequence>
<proteinExistence type="predicted"/>
<dbReference type="RefSeq" id="WP_258389050.1">
    <property type="nucleotide sequence ID" value="NZ_CP091430.1"/>
</dbReference>
<dbReference type="Proteomes" id="UP001057877">
    <property type="component" value="Chromosome"/>
</dbReference>
<evidence type="ECO:0000313" key="1">
    <source>
        <dbReference type="EMBL" id="UVI32997.1"/>
    </source>
</evidence>